<accession>A0A841IHY4</accession>
<evidence type="ECO:0000313" key="3">
    <source>
        <dbReference type="EMBL" id="MBB6118369.1"/>
    </source>
</evidence>
<evidence type="ECO:0000313" key="4">
    <source>
        <dbReference type="Proteomes" id="UP000536604"/>
    </source>
</evidence>
<protein>
    <recommendedName>
        <fullName evidence="2">DUF397 domain-containing protein</fullName>
    </recommendedName>
</protein>
<evidence type="ECO:0000259" key="2">
    <source>
        <dbReference type="Pfam" id="PF04149"/>
    </source>
</evidence>
<dbReference type="AlphaFoldDB" id="A0A841IHY4"/>
<dbReference type="InterPro" id="IPR007278">
    <property type="entry name" value="DUF397"/>
</dbReference>
<organism evidence="3 4">
    <name type="scientific">Nocardiopsis algeriensis</name>
    <dbReference type="NCBI Taxonomy" id="1478215"/>
    <lineage>
        <taxon>Bacteria</taxon>
        <taxon>Bacillati</taxon>
        <taxon>Actinomycetota</taxon>
        <taxon>Actinomycetes</taxon>
        <taxon>Streptosporangiales</taxon>
        <taxon>Nocardiopsidaceae</taxon>
        <taxon>Nocardiopsis</taxon>
    </lineage>
</organism>
<feature type="region of interest" description="Disordered" evidence="1">
    <location>
        <begin position="1"/>
        <end position="23"/>
    </location>
</feature>
<sequence length="58" mass="6560">MNEWRKSSYSQGETSCVEVKEGSHSVLVRDTQNRDLGHLSFNASEWASFVRDLKGGDQ</sequence>
<proteinExistence type="predicted"/>
<gene>
    <name evidence="3" type="ORF">FHS13_000297</name>
</gene>
<dbReference type="RefSeq" id="WP_184286140.1">
    <property type="nucleotide sequence ID" value="NZ_JACHJO010000001.1"/>
</dbReference>
<reference evidence="3 4" key="1">
    <citation type="submission" date="2020-08" db="EMBL/GenBank/DDBJ databases">
        <title>Genomic Encyclopedia of Type Strains, Phase III (KMG-III): the genomes of soil and plant-associated and newly described type strains.</title>
        <authorList>
            <person name="Whitman W."/>
        </authorList>
    </citation>
    <scope>NUCLEOTIDE SEQUENCE [LARGE SCALE GENOMIC DNA]</scope>
    <source>
        <strain evidence="3 4">CECT 8712</strain>
    </source>
</reference>
<keyword evidence="4" id="KW-1185">Reference proteome</keyword>
<name>A0A841IHY4_9ACTN</name>
<evidence type="ECO:0000256" key="1">
    <source>
        <dbReference type="SAM" id="MobiDB-lite"/>
    </source>
</evidence>
<feature type="domain" description="DUF397" evidence="2">
    <location>
        <begin position="3"/>
        <end position="54"/>
    </location>
</feature>
<dbReference type="Proteomes" id="UP000536604">
    <property type="component" value="Unassembled WGS sequence"/>
</dbReference>
<comment type="caution">
    <text evidence="3">The sequence shown here is derived from an EMBL/GenBank/DDBJ whole genome shotgun (WGS) entry which is preliminary data.</text>
</comment>
<dbReference type="EMBL" id="JACHJO010000001">
    <property type="protein sequence ID" value="MBB6118369.1"/>
    <property type="molecule type" value="Genomic_DNA"/>
</dbReference>
<dbReference type="Pfam" id="PF04149">
    <property type="entry name" value="DUF397"/>
    <property type="match status" value="1"/>
</dbReference>